<dbReference type="AlphaFoldDB" id="A0A5B6WE24"/>
<feature type="domain" description="Reverse transcriptase Ty1/copia-type" evidence="2">
    <location>
        <begin position="433"/>
        <end position="496"/>
    </location>
</feature>
<reference evidence="5" key="1">
    <citation type="journal article" date="2019" name="Plant Biotechnol. J.">
        <title>Genome sequencing of the Australian wild diploid species Gossypium australe highlights disease resistance and delayed gland morphogenesis.</title>
        <authorList>
            <person name="Cai Y."/>
            <person name="Cai X."/>
            <person name="Wang Q."/>
            <person name="Wang P."/>
            <person name="Zhang Y."/>
            <person name="Cai C."/>
            <person name="Xu Y."/>
            <person name="Wang K."/>
            <person name="Zhou Z."/>
            <person name="Wang C."/>
            <person name="Geng S."/>
            <person name="Li B."/>
            <person name="Dong Q."/>
            <person name="Hou Y."/>
            <person name="Wang H."/>
            <person name="Ai P."/>
            <person name="Liu Z."/>
            <person name="Yi F."/>
            <person name="Sun M."/>
            <person name="An G."/>
            <person name="Cheng J."/>
            <person name="Zhang Y."/>
            <person name="Shi Q."/>
            <person name="Xie Y."/>
            <person name="Shi X."/>
            <person name="Chang Y."/>
            <person name="Huang F."/>
            <person name="Chen Y."/>
            <person name="Hong S."/>
            <person name="Mi L."/>
            <person name="Sun Q."/>
            <person name="Zhang L."/>
            <person name="Zhou B."/>
            <person name="Peng R."/>
            <person name="Zhang X."/>
            <person name="Liu F."/>
        </authorList>
    </citation>
    <scope>NUCLEOTIDE SEQUENCE [LARGE SCALE GENOMIC DNA]</scope>
    <source>
        <strain evidence="5">cv. PA1801</strain>
    </source>
</reference>
<evidence type="ECO:0000259" key="3">
    <source>
        <dbReference type="Pfam" id="PF22936"/>
    </source>
</evidence>
<dbReference type="Pfam" id="PF14223">
    <property type="entry name" value="Retrotran_gag_2"/>
    <property type="match status" value="1"/>
</dbReference>
<dbReference type="EMBL" id="SMMG02000003">
    <property type="protein sequence ID" value="KAA3479407.1"/>
    <property type="molecule type" value="Genomic_DNA"/>
</dbReference>
<proteinExistence type="predicted"/>
<evidence type="ECO:0000313" key="4">
    <source>
        <dbReference type="EMBL" id="KAA3479407.1"/>
    </source>
</evidence>
<protein>
    <submittedName>
        <fullName evidence="4">Disease resistance protein TAO1-like</fullName>
    </submittedName>
</protein>
<dbReference type="Pfam" id="PF07727">
    <property type="entry name" value="RVT_2"/>
    <property type="match status" value="1"/>
</dbReference>
<evidence type="ECO:0000256" key="1">
    <source>
        <dbReference type="SAM" id="MobiDB-lite"/>
    </source>
</evidence>
<dbReference type="OrthoDB" id="1733202at2759"/>
<sequence length="652" mass="73688">MTCIQKSVSDVIFTRTMACESPKQAWDRLKKEFQGTERMRQQQLLNLRRDFENLKMKEEETVKQYSDRIMAIVNSIRLLGDYKEELANRRSIKNVPSKPRADLPRAPLATKGRKPSLISLEEMENKDRLKQNQPQQPRVEAQVAEEGSEQEEQVFAISCSAIKRKATKGWLIDSGCTNHMTPDATVFNNIDRSFKTRVKVGNGHFIKAENKGDVLIDTSTGIKLVSNVLFVPKIDRNLLSIAQLLEKGYSVVFKDKECMIIDLSGSKLMLGHANYKSLVQLTKRDLVENFTKSVEKDDFKAAAETESGCKLKTLMIDSGTEYTSTRLPTKALVQKTPFEAWFGFKPFLAHLRVFGCICYAHIPTVKRDKLAKKAQPDILDKNEPETAAEDLMTDQTEANQNDPEMDIDDELVRGTRPLAEIHARADVAIVEPTSLLNGFLEEEIYAEQPEGFKVTGEEDKVYKLKKALYGLKQALRAWYDRIDSYLASLGFKRSIMSQTQQGIFLSQKAFALKILNKFSMLNYKATSTPVAIGEKLSRQGDFEKVCESTYRSLIGCLLYLTATRPDVMYIKGTLSFGMKFTKVKNMKLFGYANSDWAGSLDDMKTTSRYLFTLGSAIFCWSSKKQNVVAQSTAEAEYVAAASAVNQAIWLRK</sequence>
<organism evidence="4 5">
    <name type="scientific">Gossypium australe</name>
    <dbReference type="NCBI Taxonomy" id="47621"/>
    <lineage>
        <taxon>Eukaryota</taxon>
        <taxon>Viridiplantae</taxon>
        <taxon>Streptophyta</taxon>
        <taxon>Embryophyta</taxon>
        <taxon>Tracheophyta</taxon>
        <taxon>Spermatophyta</taxon>
        <taxon>Magnoliopsida</taxon>
        <taxon>eudicotyledons</taxon>
        <taxon>Gunneridae</taxon>
        <taxon>Pentapetalae</taxon>
        <taxon>rosids</taxon>
        <taxon>malvids</taxon>
        <taxon>Malvales</taxon>
        <taxon>Malvaceae</taxon>
        <taxon>Malvoideae</taxon>
        <taxon>Gossypium</taxon>
    </lineage>
</organism>
<evidence type="ECO:0000259" key="2">
    <source>
        <dbReference type="Pfam" id="PF07727"/>
    </source>
</evidence>
<dbReference type="PANTHER" id="PTHR11439">
    <property type="entry name" value="GAG-POL-RELATED RETROTRANSPOSON"/>
    <property type="match status" value="1"/>
</dbReference>
<feature type="region of interest" description="Disordered" evidence="1">
    <location>
        <begin position="376"/>
        <end position="402"/>
    </location>
</feature>
<dbReference type="Proteomes" id="UP000325315">
    <property type="component" value="Unassembled WGS sequence"/>
</dbReference>
<feature type="region of interest" description="Disordered" evidence="1">
    <location>
        <begin position="93"/>
        <end position="141"/>
    </location>
</feature>
<feature type="domain" description="Retrovirus-related Pol polyprotein from transposon TNT 1-94-like beta-barrel" evidence="3">
    <location>
        <begin position="170"/>
        <end position="249"/>
    </location>
</feature>
<dbReference type="CDD" id="cd09272">
    <property type="entry name" value="RNase_HI_RT_Ty1"/>
    <property type="match status" value="1"/>
</dbReference>
<comment type="caution">
    <text evidence="4">The sequence shown here is derived from an EMBL/GenBank/DDBJ whole genome shotgun (WGS) entry which is preliminary data.</text>
</comment>
<gene>
    <name evidence="4" type="ORF">EPI10_019919</name>
</gene>
<name>A0A5B6WE24_9ROSI</name>
<accession>A0A5B6WE24</accession>
<feature type="compositionally biased region" description="Polar residues" evidence="1">
    <location>
        <begin position="393"/>
        <end position="402"/>
    </location>
</feature>
<dbReference type="InterPro" id="IPR013103">
    <property type="entry name" value="RVT_2"/>
</dbReference>
<dbReference type="Pfam" id="PF22936">
    <property type="entry name" value="Pol_BBD"/>
    <property type="match status" value="1"/>
</dbReference>
<keyword evidence="5" id="KW-1185">Reference proteome</keyword>
<evidence type="ECO:0000313" key="5">
    <source>
        <dbReference type="Proteomes" id="UP000325315"/>
    </source>
</evidence>
<dbReference type="PANTHER" id="PTHR11439:SF503">
    <property type="entry name" value="CYSTEINE-RICH RLK (RECEPTOR-LIKE PROTEIN KINASE) 8"/>
    <property type="match status" value="1"/>
</dbReference>
<dbReference type="InterPro" id="IPR054722">
    <property type="entry name" value="PolX-like_BBD"/>
</dbReference>